<proteinExistence type="predicted"/>
<evidence type="ECO:0008006" key="2">
    <source>
        <dbReference type="Google" id="ProtNLM"/>
    </source>
</evidence>
<dbReference type="STRING" id="37653.A0A0L8I9A6"/>
<dbReference type="InterPro" id="IPR001611">
    <property type="entry name" value="Leu-rich_rpt"/>
</dbReference>
<dbReference type="Pfam" id="PF13855">
    <property type="entry name" value="LRR_8"/>
    <property type="match status" value="1"/>
</dbReference>
<gene>
    <name evidence="1" type="ORF">OCBIM_22027802mg</name>
</gene>
<dbReference type="AlphaFoldDB" id="A0A0L8I9A6"/>
<organism evidence="1">
    <name type="scientific">Octopus bimaculoides</name>
    <name type="common">California two-spotted octopus</name>
    <dbReference type="NCBI Taxonomy" id="37653"/>
    <lineage>
        <taxon>Eukaryota</taxon>
        <taxon>Metazoa</taxon>
        <taxon>Spiralia</taxon>
        <taxon>Lophotrochozoa</taxon>
        <taxon>Mollusca</taxon>
        <taxon>Cephalopoda</taxon>
        <taxon>Coleoidea</taxon>
        <taxon>Octopodiformes</taxon>
        <taxon>Octopoda</taxon>
        <taxon>Incirrata</taxon>
        <taxon>Octopodidae</taxon>
        <taxon>Octopus</taxon>
    </lineage>
</organism>
<dbReference type="PANTHER" id="PTHR46759">
    <property type="entry name" value="LEUCINE-RICH REPEAT-CONTAINING PROTEIN 72"/>
    <property type="match status" value="1"/>
</dbReference>
<protein>
    <recommendedName>
        <fullName evidence="2">Dynein assembly factor 1, axonemal homolog</fullName>
    </recommendedName>
</protein>
<evidence type="ECO:0000313" key="1">
    <source>
        <dbReference type="EMBL" id="KOF97989.1"/>
    </source>
</evidence>
<sequence length="121" mass="14070">MKNLENYQQLEVLDLSQNHIEDISNIAFYQNLWKVDLSFNKITCLDGLTPFIALGCLNLSHNQVSWSELLKIRHIQILDLMLFGNPNLEKEKLYRIHLIDSLPNVWMLDGKLVTGMSFSHD</sequence>
<dbReference type="OrthoDB" id="5954088at2759"/>
<dbReference type="SMART" id="SM00365">
    <property type="entry name" value="LRR_SD22"/>
    <property type="match status" value="2"/>
</dbReference>
<name>A0A0L8I9A6_OCTBM</name>
<dbReference type="InterPro" id="IPR032675">
    <property type="entry name" value="LRR_dom_sf"/>
</dbReference>
<reference evidence="1" key="1">
    <citation type="submission" date="2015-07" db="EMBL/GenBank/DDBJ databases">
        <title>MeaNS - Measles Nucleotide Surveillance Program.</title>
        <authorList>
            <person name="Tran T."/>
            <person name="Druce J."/>
        </authorList>
    </citation>
    <scope>NUCLEOTIDE SEQUENCE</scope>
    <source>
        <strain evidence="1">UCB-OBI-ISO-001</strain>
        <tissue evidence="1">Gonad</tissue>
    </source>
</reference>
<dbReference type="EMBL" id="KQ416233">
    <property type="protein sequence ID" value="KOF97989.1"/>
    <property type="molecule type" value="Genomic_DNA"/>
</dbReference>
<dbReference type="InterPro" id="IPR042655">
    <property type="entry name" value="LRC72"/>
</dbReference>
<dbReference type="PANTHER" id="PTHR46759:SF2">
    <property type="match status" value="1"/>
</dbReference>
<dbReference type="PROSITE" id="PS51450">
    <property type="entry name" value="LRR"/>
    <property type="match status" value="1"/>
</dbReference>
<dbReference type="SUPFAM" id="SSF52058">
    <property type="entry name" value="L domain-like"/>
    <property type="match status" value="1"/>
</dbReference>
<dbReference type="Gene3D" id="3.80.10.10">
    <property type="entry name" value="Ribonuclease Inhibitor"/>
    <property type="match status" value="1"/>
</dbReference>
<accession>A0A0L8I9A6</accession>